<dbReference type="PANTHER" id="PTHR30290:SF10">
    <property type="entry name" value="PERIPLASMIC OLIGOPEPTIDE-BINDING PROTEIN-RELATED"/>
    <property type="match status" value="1"/>
</dbReference>
<dbReference type="GO" id="GO:0015833">
    <property type="term" value="P:peptide transport"/>
    <property type="evidence" value="ECO:0007669"/>
    <property type="project" value="TreeGrafter"/>
</dbReference>
<dbReference type="STRING" id="419479.SAMN04488563_5705"/>
<dbReference type="RefSeq" id="WP_046771528.1">
    <property type="nucleotide sequence ID" value="NZ_LBMC01000044.1"/>
</dbReference>
<dbReference type="Proteomes" id="UP000182977">
    <property type="component" value="Chromosome I"/>
</dbReference>
<evidence type="ECO:0000256" key="5">
    <source>
        <dbReference type="SAM" id="MobiDB-lite"/>
    </source>
</evidence>
<comment type="similarity">
    <text evidence="2">Belongs to the bacterial solute-binding protein 5 family.</text>
</comment>
<reference evidence="8" key="1">
    <citation type="submission" date="2016-10" db="EMBL/GenBank/DDBJ databases">
        <authorList>
            <person name="Varghese N."/>
            <person name="Submissions S."/>
        </authorList>
    </citation>
    <scope>NUCLEOTIDE SEQUENCE [LARGE SCALE GENOMIC DNA]</scope>
    <source>
        <strain evidence="8">DSM 45079</strain>
    </source>
</reference>
<organism evidence="7 8">
    <name type="scientific">Jiangella alkaliphila</name>
    <dbReference type="NCBI Taxonomy" id="419479"/>
    <lineage>
        <taxon>Bacteria</taxon>
        <taxon>Bacillati</taxon>
        <taxon>Actinomycetota</taxon>
        <taxon>Actinomycetes</taxon>
        <taxon>Jiangellales</taxon>
        <taxon>Jiangellaceae</taxon>
        <taxon>Jiangella</taxon>
    </lineage>
</organism>
<keyword evidence="8" id="KW-1185">Reference proteome</keyword>
<accession>A0A1H2LAN0</accession>
<keyword evidence="3" id="KW-0813">Transport</keyword>
<dbReference type="CDD" id="cd00995">
    <property type="entry name" value="PBP2_NikA_DppA_OppA_like"/>
    <property type="match status" value="1"/>
</dbReference>
<name>A0A1H2LAN0_9ACTN</name>
<dbReference type="InterPro" id="IPR006311">
    <property type="entry name" value="TAT_signal"/>
</dbReference>
<dbReference type="Gene3D" id="3.40.190.10">
    <property type="entry name" value="Periplasmic binding protein-like II"/>
    <property type="match status" value="1"/>
</dbReference>
<evidence type="ECO:0000256" key="1">
    <source>
        <dbReference type="ARBA" id="ARBA00004196"/>
    </source>
</evidence>
<dbReference type="InterPro" id="IPR039424">
    <property type="entry name" value="SBP_5"/>
</dbReference>
<dbReference type="AlphaFoldDB" id="A0A1H2LAN0"/>
<dbReference type="PANTHER" id="PTHR30290">
    <property type="entry name" value="PERIPLASMIC BINDING COMPONENT OF ABC TRANSPORTER"/>
    <property type="match status" value="1"/>
</dbReference>
<dbReference type="OrthoDB" id="9796817at2"/>
<protein>
    <submittedName>
        <fullName evidence="7">Peptide/nickel transport system substrate-binding protein</fullName>
    </submittedName>
</protein>
<dbReference type="InterPro" id="IPR000914">
    <property type="entry name" value="SBP_5_dom"/>
</dbReference>
<keyword evidence="4" id="KW-0732">Signal</keyword>
<dbReference type="PROSITE" id="PS51318">
    <property type="entry name" value="TAT"/>
    <property type="match status" value="1"/>
</dbReference>
<evidence type="ECO:0000256" key="3">
    <source>
        <dbReference type="ARBA" id="ARBA00022448"/>
    </source>
</evidence>
<feature type="region of interest" description="Disordered" evidence="5">
    <location>
        <begin position="36"/>
        <end position="55"/>
    </location>
</feature>
<dbReference type="Pfam" id="PF00496">
    <property type="entry name" value="SBP_bac_5"/>
    <property type="match status" value="1"/>
</dbReference>
<evidence type="ECO:0000256" key="2">
    <source>
        <dbReference type="ARBA" id="ARBA00005695"/>
    </source>
</evidence>
<dbReference type="GO" id="GO:1904680">
    <property type="term" value="F:peptide transmembrane transporter activity"/>
    <property type="evidence" value="ECO:0007669"/>
    <property type="project" value="TreeGrafter"/>
</dbReference>
<dbReference type="GO" id="GO:0030313">
    <property type="term" value="C:cell envelope"/>
    <property type="evidence" value="ECO:0007669"/>
    <property type="project" value="UniProtKB-SubCell"/>
</dbReference>
<evidence type="ECO:0000313" key="7">
    <source>
        <dbReference type="EMBL" id="SDU78090.1"/>
    </source>
</evidence>
<comment type="subcellular location">
    <subcellularLocation>
        <location evidence="1">Cell envelope</location>
    </subcellularLocation>
</comment>
<evidence type="ECO:0000256" key="4">
    <source>
        <dbReference type="ARBA" id="ARBA00022729"/>
    </source>
</evidence>
<proteinExistence type="inferred from homology"/>
<dbReference type="SUPFAM" id="SSF53850">
    <property type="entry name" value="Periplasmic binding protein-like II"/>
    <property type="match status" value="1"/>
</dbReference>
<evidence type="ECO:0000313" key="8">
    <source>
        <dbReference type="Proteomes" id="UP000182977"/>
    </source>
</evidence>
<dbReference type="EMBL" id="LT629791">
    <property type="protein sequence ID" value="SDU78090.1"/>
    <property type="molecule type" value="Genomic_DNA"/>
</dbReference>
<feature type="domain" description="Solute-binding protein family 5" evidence="6">
    <location>
        <begin position="91"/>
        <end position="417"/>
    </location>
</feature>
<evidence type="ECO:0000259" key="6">
    <source>
        <dbReference type="Pfam" id="PF00496"/>
    </source>
</evidence>
<dbReference type="Gene3D" id="3.10.105.10">
    <property type="entry name" value="Dipeptide-binding Protein, Domain 3"/>
    <property type="match status" value="1"/>
</dbReference>
<gene>
    <name evidence="7" type="ORF">SAMN04488563_5705</name>
</gene>
<sequence length="518" mass="54991">MAHPAPHLSRRTLLRSMGVAGAGTLIGIPLLSACGGGDDPSPSSGGGGGGQGGRLTLGTTQIMQFDPYLTNSALHIHAFYSYLIDYADGYEPVPAAAETWEFAADQTSVTITLRETTFHDGAPVTAADVVAGVERAKNPEAAFTLAEPSAFIASATAVDERTVRVDFAGPTPEALVIDWMFAFPLVPAASNDAVTLETEPAGSGPFLLESFQRDRSLVLARNSAYWSEGKPHLDEVEYRFFDDEEALVTALESGDVDGAVYLALRHAERLEGRFSLVEGGGRMDLFFMNAAMPPFDDKALRQAVARAIDRERIIEQVRFGLGEPIYTAFMPPSPAFDPAYLDSHGFDLDAAAAMLDAAGGARQAVAGVGDEPGAIEILQIIQADLDKIGFELTIEPMEQTTFLDELFAGRLQCCVAAQPNNLQSPSLISRGRQMLPSTDNVMLGAAVPDAYVQAVAGARTAVTEPDQQAAFAALNEVLVDEAWAIGIATRPSLSALKDGVTGLAVDPRDFLVLDDLQA</sequence>